<dbReference type="Proteomes" id="UP001314170">
    <property type="component" value="Unassembled WGS sequence"/>
</dbReference>
<sequence>PAPSVKHLPTECSRTNAGANAFQPMPVPSIHPIASASPGVNTNANAKRLAPMPTPSTGA</sequence>
<evidence type="ECO:0000256" key="1">
    <source>
        <dbReference type="SAM" id="MobiDB-lite"/>
    </source>
</evidence>
<evidence type="ECO:0000313" key="3">
    <source>
        <dbReference type="Proteomes" id="UP001314170"/>
    </source>
</evidence>
<feature type="non-terminal residue" evidence="2">
    <location>
        <position position="1"/>
    </location>
</feature>
<accession>A0AAV1SDH1</accession>
<gene>
    <name evidence="2" type="ORF">DCAF_LOCUS22229</name>
</gene>
<keyword evidence="3" id="KW-1185">Reference proteome</keyword>
<dbReference type="EMBL" id="CAWUPB010001173">
    <property type="protein sequence ID" value="CAK7349511.1"/>
    <property type="molecule type" value="Genomic_DNA"/>
</dbReference>
<feature type="non-terminal residue" evidence="2">
    <location>
        <position position="59"/>
    </location>
</feature>
<proteinExistence type="predicted"/>
<reference evidence="2 3" key="1">
    <citation type="submission" date="2024-01" db="EMBL/GenBank/DDBJ databases">
        <authorList>
            <person name="Waweru B."/>
        </authorList>
    </citation>
    <scope>NUCLEOTIDE SEQUENCE [LARGE SCALE GENOMIC DNA]</scope>
</reference>
<name>A0AAV1SDH1_9ROSI</name>
<organism evidence="2 3">
    <name type="scientific">Dovyalis caffra</name>
    <dbReference type="NCBI Taxonomy" id="77055"/>
    <lineage>
        <taxon>Eukaryota</taxon>
        <taxon>Viridiplantae</taxon>
        <taxon>Streptophyta</taxon>
        <taxon>Embryophyta</taxon>
        <taxon>Tracheophyta</taxon>
        <taxon>Spermatophyta</taxon>
        <taxon>Magnoliopsida</taxon>
        <taxon>eudicotyledons</taxon>
        <taxon>Gunneridae</taxon>
        <taxon>Pentapetalae</taxon>
        <taxon>rosids</taxon>
        <taxon>fabids</taxon>
        <taxon>Malpighiales</taxon>
        <taxon>Salicaceae</taxon>
        <taxon>Flacourtieae</taxon>
        <taxon>Dovyalis</taxon>
    </lineage>
</organism>
<dbReference type="AlphaFoldDB" id="A0AAV1SDH1"/>
<protein>
    <submittedName>
        <fullName evidence="2">Uncharacterized protein</fullName>
    </submittedName>
</protein>
<comment type="caution">
    <text evidence="2">The sequence shown here is derived from an EMBL/GenBank/DDBJ whole genome shotgun (WGS) entry which is preliminary data.</text>
</comment>
<evidence type="ECO:0000313" key="2">
    <source>
        <dbReference type="EMBL" id="CAK7349511.1"/>
    </source>
</evidence>
<feature type="region of interest" description="Disordered" evidence="1">
    <location>
        <begin position="33"/>
        <end position="59"/>
    </location>
</feature>